<sequence>MYGFRHNAPFGSAQRDQMDVPMLYPFGLFGMARASTLVLDVICKKQKILLSSPGLLSTQGMEMM</sequence>
<protein>
    <submittedName>
        <fullName evidence="2">Uncharacterized protein</fullName>
    </submittedName>
</protein>
<evidence type="ECO:0000313" key="2">
    <source>
        <dbReference type="EMBL" id="GHO57566.1"/>
    </source>
</evidence>
<accession>A0ABQ3UXJ1</accession>
<name>A0ABQ3UXJ1_9CHLR</name>
<reference evidence="2 3" key="1">
    <citation type="journal article" date="2021" name="Int. J. Syst. Evol. Microbiol.">
        <title>Reticulibacter mediterranei gen. nov., sp. nov., within the new family Reticulibacteraceae fam. nov., and Ktedonospora formicarum gen. nov., sp. nov., Ktedonobacter robiniae sp. nov., Dictyobacter formicarum sp. nov. and Dictyobacter arantiisoli sp. nov., belonging to the class Ktedonobacteria.</title>
        <authorList>
            <person name="Yabe S."/>
            <person name="Zheng Y."/>
            <person name="Wang C.M."/>
            <person name="Sakai Y."/>
            <person name="Abe K."/>
            <person name="Yokota A."/>
            <person name="Donadio S."/>
            <person name="Cavaletti L."/>
            <person name="Monciardini P."/>
        </authorList>
    </citation>
    <scope>NUCLEOTIDE SEQUENCE [LARGE SCALE GENOMIC DNA]</scope>
    <source>
        <strain evidence="2 3">SOSP1-30</strain>
    </source>
</reference>
<keyword evidence="1" id="KW-0472">Membrane</keyword>
<organism evidence="2 3">
    <name type="scientific">Ktedonobacter robiniae</name>
    <dbReference type="NCBI Taxonomy" id="2778365"/>
    <lineage>
        <taxon>Bacteria</taxon>
        <taxon>Bacillati</taxon>
        <taxon>Chloroflexota</taxon>
        <taxon>Ktedonobacteria</taxon>
        <taxon>Ktedonobacterales</taxon>
        <taxon>Ktedonobacteraceae</taxon>
        <taxon>Ktedonobacter</taxon>
    </lineage>
</organism>
<dbReference type="EMBL" id="BNJG01000002">
    <property type="protein sequence ID" value="GHO57566.1"/>
    <property type="molecule type" value="Genomic_DNA"/>
</dbReference>
<gene>
    <name evidence="2" type="ORF">KSB_60410</name>
</gene>
<evidence type="ECO:0000313" key="3">
    <source>
        <dbReference type="Proteomes" id="UP000654345"/>
    </source>
</evidence>
<comment type="caution">
    <text evidence="2">The sequence shown here is derived from an EMBL/GenBank/DDBJ whole genome shotgun (WGS) entry which is preliminary data.</text>
</comment>
<keyword evidence="1" id="KW-1133">Transmembrane helix</keyword>
<feature type="transmembrane region" description="Helical" evidence="1">
    <location>
        <begin position="22"/>
        <end position="43"/>
    </location>
</feature>
<keyword evidence="3" id="KW-1185">Reference proteome</keyword>
<dbReference type="Proteomes" id="UP000654345">
    <property type="component" value="Unassembled WGS sequence"/>
</dbReference>
<proteinExistence type="predicted"/>
<evidence type="ECO:0000256" key="1">
    <source>
        <dbReference type="SAM" id="Phobius"/>
    </source>
</evidence>
<keyword evidence="1" id="KW-0812">Transmembrane</keyword>